<dbReference type="KEGG" id="sgp:SpiGrapes_0839"/>
<dbReference type="eggNOG" id="COG1030">
    <property type="taxonomic scope" value="Bacteria"/>
</dbReference>
<organism evidence="2 3">
    <name type="scientific">Sphaerochaeta pleomorpha (strain ATCC BAA-1885 / DSM 22778 / Grapes)</name>
    <dbReference type="NCBI Taxonomy" id="158190"/>
    <lineage>
        <taxon>Bacteria</taxon>
        <taxon>Pseudomonadati</taxon>
        <taxon>Spirochaetota</taxon>
        <taxon>Spirochaetia</taxon>
        <taxon>Spirochaetales</taxon>
        <taxon>Sphaerochaetaceae</taxon>
        <taxon>Sphaerochaeta</taxon>
    </lineage>
</organism>
<evidence type="ECO:0000313" key="3">
    <source>
        <dbReference type="Proteomes" id="UP000005632"/>
    </source>
</evidence>
<feature type="transmembrane region" description="Helical" evidence="1">
    <location>
        <begin position="211"/>
        <end position="227"/>
    </location>
</feature>
<dbReference type="PANTHER" id="PTHR33802:SF1">
    <property type="entry name" value="XK-RELATED PROTEIN"/>
    <property type="match status" value="1"/>
</dbReference>
<dbReference type="RefSeq" id="WP_014269516.1">
    <property type="nucleotide sequence ID" value="NC_016633.1"/>
</dbReference>
<dbReference type="Proteomes" id="UP000005632">
    <property type="component" value="Chromosome"/>
</dbReference>
<feature type="transmembrane region" description="Helical" evidence="1">
    <location>
        <begin position="115"/>
        <end position="133"/>
    </location>
</feature>
<dbReference type="OrthoDB" id="5189031at2"/>
<evidence type="ECO:0000313" key="2">
    <source>
        <dbReference type="EMBL" id="AEV28667.1"/>
    </source>
</evidence>
<evidence type="ECO:0000256" key="1">
    <source>
        <dbReference type="SAM" id="Phobius"/>
    </source>
</evidence>
<accession>G8QQ90</accession>
<dbReference type="EMBL" id="CP003155">
    <property type="protein sequence ID" value="AEV28667.1"/>
    <property type="molecule type" value="Genomic_DNA"/>
</dbReference>
<evidence type="ECO:0008006" key="4">
    <source>
        <dbReference type="Google" id="ProtNLM"/>
    </source>
</evidence>
<dbReference type="PANTHER" id="PTHR33802">
    <property type="entry name" value="SI:CH211-161H7.5-RELATED"/>
    <property type="match status" value="1"/>
</dbReference>
<dbReference type="AlphaFoldDB" id="G8QQ90"/>
<keyword evidence="1" id="KW-0812">Transmembrane</keyword>
<feature type="transmembrane region" description="Helical" evidence="1">
    <location>
        <begin position="239"/>
        <end position="259"/>
    </location>
</feature>
<dbReference type="HOGENOM" id="CLU_067293_1_0_12"/>
<feature type="transmembrane region" description="Helical" evidence="1">
    <location>
        <begin position="153"/>
        <end position="173"/>
    </location>
</feature>
<feature type="transmembrane region" description="Helical" evidence="1">
    <location>
        <begin position="92"/>
        <end position="109"/>
    </location>
</feature>
<feature type="transmembrane region" description="Helical" evidence="1">
    <location>
        <begin position="185"/>
        <end position="204"/>
    </location>
</feature>
<feature type="transmembrane region" description="Helical" evidence="1">
    <location>
        <begin position="7"/>
        <end position="28"/>
    </location>
</feature>
<gene>
    <name evidence="2" type="ordered locus">SpiGrapes_0839</name>
</gene>
<reference evidence="2 3" key="1">
    <citation type="submission" date="2011-11" db="EMBL/GenBank/DDBJ databases">
        <title>Complete sequence of Spirochaeta sp. grapes.</title>
        <authorList>
            <consortium name="US DOE Joint Genome Institute"/>
            <person name="Lucas S."/>
            <person name="Han J."/>
            <person name="Lapidus A."/>
            <person name="Cheng J.-F."/>
            <person name="Goodwin L."/>
            <person name="Pitluck S."/>
            <person name="Peters L."/>
            <person name="Ovchinnikova G."/>
            <person name="Munk A.C."/>
            <person name="Detter J.C."/>
            <person name="Han C."/>
            <person name="Tapia R."/>
            <person name="Land M."/>
            <person name="Hauser L."/>
            <person name="Kyrpides N."/>
            <person name="Ivanova N."/>
            <person name="Pagani I."/>
            <person name="Ritalahtilisa K."/>
            <person name="Loeffler F."/>
            <person name="Woyke T."/>
        </authorList>
    </citation>
    <scope>NUCLEOTIDE SEQUENCE [LARGE SCALE GENOMIC DNA]</scope>
    <source>
        <strain evidence="3">ATCC BAA-1885 / DSM 22778 / Grapes</strain>
    </source>
</reference>
<keyword evidence="3" id="KW-1185">Reference proteome</keyword>
<protein>
    <recommendedName>
        <fullName evidence="4">Lantibiotic ABC transporter permease</fullName>
    </recommendedName>
</protein>
<name>G8QQ90_SPHPG</name>
<sequence>MANNQKARGMILAVLVSYIIMITVNALANILPFNGITTGDISNAFGNLFAPAGITFSIWGVIYTLLALYVLYQMGVFRKDTSKFMNELLDKVAPLFVFSSLANATWMFAWHYKAFPLSLILMVIILICLYFILQILKVQDLRKASYFFLRLPFSIYFGWITVATIANATTLLVSLGWKGFGLSEVIWTILILIVGTAIGIATALVHKDIPYNLVIVWAYLGILIKHRSETGFAKDYPSIIITVYICLGLLLASVLFLALKKNRQKRTTA</sequence>
<keyword evidence="1" id="KW-1133">Transmembrane helix</keyword>
<keyword evidence="1" id="KW-0472">Membrane</keyword>
<dbReference type="STRING" id="158190.SpiGrapes_0839"/>
<proteinExistence type="predicted"/>
<feature type="transmembrane region" description="Helical" evidence="1">
    <location>
        <begin position="48"/>
        <end position="72"/>
    </location>
</feature>